<reference evidence="2" key="1">
    <citation type="submission" date="2023-08" db="EMBL/GenBank/DDBJ databases">
        <authorList>
            <person name="Alioto T."/>
            <person name="Alioto T."/>
            <person name="Gomez Garrido J."/>
        </authorList>
    </citation>
    <scope>NUCLEOTIDE SEQUENCE</scope>
</reference>
<evidence type="ECO:0000259" key="1">
    <source>
        <dbReference type="PROSITE" id="PS50948"/>
    </source>
</evidence>
<protein>
    <recommendedName>
        <fullName evidence="1">Apple domain-containing protein</fullName>
    </recommendedName>
</protein>
<gene>
    <name evidence="2" type="ORF">OCTVUL_1B011597</name>
</gene>
<dbReference type="Pfam" id="PF00024">
    <property type="entry name" value="PAN_1"/>
    <property type="match status" value="1"/>
</dbReference>
<sequence length="285" mass="33069">MLRNPTIPVLLCTIIGIICEQMSTSYHFHRLEGYIIQSTDPAKVIHKATSKFQCAQMCSVNDCEYFTYKSSERQCQYFHIWQDNVTIQKTTNRQAETFVSKNVLQKKWFKIYSLTMEKDCLVSESFLENPRLINPPNSCSHLNETFFYRNTLMDQWTILPIDQVKFAAYKNGIEELELVFNGRNSTKSDWFNFQRLISSPWTDLSEATIAYFGISPTRQRHFYVSQVQIGCERLLSWLIVSEAARCSWQEAEYYPTLIYSPLTTSVTISSGGRRGDAVAVFIKLI</sequence>
<dbReference type="EMBL" id="OX597827">
    <property type="protein sequence ID" value="CAI9733573.1"/>
    <property type="molecule type" value="Genomic_DNA"/>
</dbReference>
<name>A0AA36BGE1_OCTVU</name>
<accession>A0AA36BGE1</accession>
<dbReference type="Gene3D" id="3.50.4.10">
    <property type="entry name" value="Hepatocyte Growth Factor"/>
    <property type="match status" value="1"/>
</dbReference>
<proteinExistence type="predicted"/>
<keyword evidence="3" id="KW-1185">Reference proteome</keyword>
<dbReference type="SUPFAM" id="SSF57414">
    <property type="entry name" value="Hairpin loop containing domain-like"/>
    <property type="match status" value="1"/>
</dbReference>
<evidence type="ECO:0000313" key="3">
    <source>
        <dbReference type="Proteomes" id="UP001162480"/>
    </source>
</evidence>
<feature type="domain" description="Apple" evidence="1">
    <location>
        <begin position="19"/>
        <end position="103"/>
    </location>
</feature>
<organism evidence="2 3">
    <name type="scientific">Octopus vulgaris</name>
    <name type="common">Common octopus</name>
    <dbReference type="NCBI Taxonomy" id="6645"/>
    <lineage>
        <taxon>Eukaryota</taxon>
        <taxon>Metazoa</taxon>
        <taxon>Spiralia</taxon>
        <taxon>Lophotrochozoa</taxon>
        <taxon>Mollusca</taxon>
        <taxon>Cephalopoda</taxon>
        <taxon>Coleoidea</taxon>
        <taxon>Octopodiformes</taxon>
        <taxon>Octopoda</taxon>
        <taxon>Incirrata</taxon>
        <taxon>Octopodidae</taxon>
        <taxon>Octopus</taxon>
    </lineage>
</organism>
<dbReference type="AlphaFoldDB" id="A0AA36BGE1"/>
<dbReference type="PROSITE" id="PS50948">
    <property type="entry name" value="PAN"/>
    <property type="match status" value="1"/>
</dbReference>
<dbReference type="Proteomes" id="UP001162480">
    <property type="component" value="Chromosome 14"/>
</dbReference>
<evidence type="ECO:0000313" key="2">
    <source>
        <dbReference type="EMBL" id="CAI9733573.1"/>
    </source>
</evidence>
<dbReference type="InterPro" id="IPR003609">
    <property type="entry name" value="Pan_app"/>
</dbReference>